<dbReference type="Pfam" id="PF13432">
    <property type="entry name" value="TPR_16"/>
    <property type="match status" value="1"/>
</dbReference>
<feature type="transmembrane region" description="Helical" evidence="2">
    <location>
        <begin position="335"/>
        <end position="353"/>
    </location>
</feature>
<dbReference type="EMBL" id="JAUQSX010000004">
    <property type="protein sequence ID" value="MDO7846607.1"/>
    <property type="molecule type" value="Genomic_DNA"/>
</dbReference>
<feature type="transmembrane region" description="Helical" evidence="2">
    <location>
        <begin position="259"/>
        <end position="288"/>
    </location>
</feature>
<dbReference type="Pfam" id="PF14559">
    <property type="entry name" value="TPR_19"/>
    <property type="match status" value="1"/>
</dbReference>
<gene>
    <name evidence="3" type="ORF">Q5H92_09585</name>
</gene>
<protein>
    <submittedName>
        <fullName evidence="3">Tetratricopeptide repeat protein</fullName>
    </submittedName>
</protein>
<dbReference type="SMART" id="SM00028">
    <property type="entry name" value="TPR"/>
    <property type="match status" value="4"/>
</dbReference>
<dbReference type="InterPro" id="IPR052943">
    <property type="entry name" value="TMTC_O-mannosyl-trnsfr"/>
</dbReference>
<comment type="caution">
    <text evidence="3">The sequence shown here is derived from an EMBL/GenBank/DDBJ whole genome shotgun (WGS) entry which is preliminary data.</text>
</comment>
<evidence type="ECO:0000313" key="3">
    <source>
        <dbReference type="EMBL" id="MDO7846607.1"/>
    </source>
</evidence>
<keyword evidence="2" id="KW-0812">Transmembrane</keyword>
<dbReference type="InterPro" id="IPR019734">
    <property type="entry name" value="TPR_rpt"/>
</dbReference>
<dbReference type="PANTHER" id="PTHR44809">
    <property type="match status" value="1"/>
</dbReference>
<evidence type="ECO:0000256" key="2">
    <source>
        <dbReference type="SAM" id="Phobius"/>
    </source>
</evidence>
<reference evidence="3" key="1">
    <citation type="submission" date="2023-07" db="EMBL/GenBank/DDBJ databases">
        <authorList>
            <person name="Kim M.K."/>
        </authorList>
    </citation>
    <scope>NUCLEOTIDE SEQUENCE</scope>
    <source>
        <strain evidence="3">M29</strain>
    </source>
</reference>
<dbReference type="SUPFAM" id="SSF48452">
    <property type="entry name" value="TPR-like"/>
    <property type="match status" value="1"/>
</dbReference>
<accession>A0ABT9AD21</accession>
<keyword evidence="4" id="KW-1185">Reference proteome</keyword>
<proteinExistence type="predicted"/>
<dbReference type="InterPro" id="IPR011990">
    <property type="entry name" value="TPR-like_helical_dom_sf"/>
</dbReference>
<feature type="transmembrane region" description="Helical" evidence="2">
    <location>
        <begin position="389"/>
        <end position="408"/>
    </location>
</feature>
<keyword evidence="2" id="KW-0472">Membrane</keyword>
<dbReference type="Gene3D" id="1.25.40.10">
    <property type="entry name" value="Tetratricopeptide repeat domain"/>
    <property type="match status" value="2"/>
</dbReference>
<dbReference type="RefSeq" id="WP_305011488.1">
    <property type="nucleotide sequence ID" value="NZ_JAUQSX010000004.1"/>
</dbReference>
<dbReference type="PANTHER" id="PTHR44809:SF1">
    <property type="entry name" value="PROTEIN O-MANNOSYL-TRANSFERASE TMTC1"/>
    <property type="match status" value="1"/>
</dbReference>
<name>A0ABT9AD21_9BACT</name>
<keyword evidence="2" id="KW-1133">Transmembrane helix</keyword>
<keyword evidence="1" id="KW-0802">TPR repeat</keyword>
<feature type="repeat" description="TPR" evidence="1">
    <location>
        <begin position="182"/>
        <end position="215"/>
    </location>
</feature>
<sequence length="414" mass="46487">MAAAERQALRQEPDWFVHARNLVAVRRYALAEELTRRELARNPRSAVALTVLSMVLSEQKRYPEAEAAARSAIAVRPLYGEAYYLLAVCLINQKRATEAGAAINTALELDASDPKFYALRAQMELVWHYPAQARATAEVGLRWNPTNLDCLYQLLRALRQLEDNARAEATARTIVGLNPNHWRAHLALGELLLLREDYRPAEEHFRTALRLEPSSQDAKNGLAITWKQHYWLPRQMEKLDTPLIKTGEWLEARLGKAGYVLLFIGVVMVCSLLFLPLGLLYGWAYLRWRLAPVVLQLRGRPLAWLGPLNWRLAMAGVGCLGALMLAVLLPTRLPVVAAALAGLAAVGVWREVWGEPTPEPERQHMEWAWVVGAAAVVFLFWLDDAPPAFRARLTLFVYAATLSIMSLVQPQAPE</sequence>
<evidence type="ECO:0000256" key="1">
    <source>
        <dbReference type="PROSITE-ProRule" id="PRU00339"/>
    </source>
</evidence>
<feature type="transmembrane region" description="Helical" evidence="2">
    <location>
        <begin position="308"/>
        <end position="328"/>
    </location>
</feature>
<dbReference type="PROSITE" id="PS50005">
    <property type="entry name" value="TPR"/>
    <property type="match status" value="1"/>
</dbReference>
<feature type="transmembrane region" description="Helical" evidence="2">
    <location>
        <begin position="365"/>
        <end position="382"/>
    </location>
</feature>
<evidence type="ECO:0000313" key="4">
    <source>
        <dbReference type="Proteomes" id="UP001167796"/>
    </source>
</evidence>
<dbReference type="Proteomes" id="UP001167796">
    <property type="component" value="Unassembled WGS sequence"/>
</dbReference>
<organism evidence="3 4">
    <name type="scientific">Hymenobacter mellowenesis</name>
    <dbReference type="NCBI Taxonomy" id="3063995"/>
    <lineage>
        <taxon>Bacteria</taxon>
        <taxon>Pseudomonadati</taxon>
        <taxon>Bacteroidota</taxon>
        <taxon>Cytophagia</taxon>
        <taxon>Cytophagales</taxon>
        <taxon>Hymenobacteraceae</taxon>
        <taxon>Hymenobacter</taxon>
    </lineage>
</organism>